<dbReference type="EMBL" id="CAJNDS010000363">
    <property type="protein sequence ID" value="CAE7197824.1"/>
    <property type="molecule type" value="Genomic_DNA"/>
</dbReference>
<name>A0A812J2Z6_9DINO</name>
<evidence type="ECO:0000313" key="2">
    <source>
        <dbReference type="EMBL" id="CAE7197824.1"/>
    </source>
</evidence>
<dbReference type="AlphaFoldDB" id="A0A812J2Z6"/>
<feature type="compositionally biased region" description="Basic and acidic residues" evidence="1">
    <location>
        <begin position="97"/>
        <end position="106"/>
    </location>
</feature>
<feature type="compositionally biased region" description="Low complexity" evidence="1">
    <location>
        <begin position="117"/>
        <end position="133"/>
    </location>
</feature>
<dbReference type="Proteomes" id="UP000604046">
    <property type="component" value="Unassembled WGS sequence"/>
</dbReference>
<accession>A0A812J2Z6</accession>
<keyword evidence="3" id="KW-1185">Reference proteome</keyword>
<sequence length="140" mass="15182">MAGDRRETSALSEEQRVHIFVATLYSRGQARQLQHTVDMLDGVLYVDRGVLSCSGACVAGRTSADPSHAFPVTSAAGFESLGSSPTKSRHFSGMETKSFRRDKVEEDLPEGVPYGVRAARAAKAPRSKPATSKRSARTRR</sequence>
<dbReference type="OrthoDB" id="423398at2759"/>
<comment type="caution">
    <text evidence="2">The sequence shown here is derived from an EMBL/GenBank/DDBJ whole genome shotgun (WGS) entry which is preliminary data.</text>
</comment>
<evidence type="ECO:0000256" key="1">
    <source>
        <dbReference type="SAM" id="MobiDB-lite"/>
    </source>
</evidence>
<feature type="region of interest" description="Disordered" evidence="1">
    <location>
        <begin position="77"/>
        <end position="140"/>
    </location>
</feature>
<protein>
    <submittedName>
        <fullName evidence="2">PDF1A protein</fullName>
    </submittedName>
</protein>
<organism evidence="2 3">
    <name type="scientific">Symbiodinium natans</name>
    <dbReference type="NCBI Taxonomy" id="878477"/>
    <lineage>
        <taxon>Eukaryota</taxon>
        <taxon>Sar</taxon>
        <taxon>Alveolata</taxon>
        <taxon>Dinophyceae</taxon>
        <taxon>Suessiales</taxon>
        <taxon>Symbiodiniaceae</taxon>
        <taxon>Symbiodinium</taxon>
    </lineage>
</organism>
<proteinExistence type="predicted"/>
<reference evidence="2" key="1">
    <citation type="submission" date="2021-02" db="EMBL/GenBank/DDBJ databases">
        <authorList>
            <person name="Dougan E. K."/>
            <person name="Rhodes N."/>
            <person name="Thang M."/>
            <person name="Chan C."/>
        </authorList>
    </citation>
    <scope>NUCLEOTIDE SEQUENCE</scope>
</reference>
<evidence type="ECO:0000313" key="3">
    <source>
        <dbReference type="Proteomes" id="UP000604046"/>
    </source>
</evidence>
<gene>
    <name evidence="2" type="primary">PDF1A</name>
    <name evidence="2" type="ORF">SNAT2548_LOCUS5645</name>
</gene>